<comment type="caution">
    <text evidence="2">The sequence shown here is derived from an EMBL/GenBank/DDBJ whole genome shotgun (WGS) entry which is preliminary data.</text>
</comment>
<feature type="repeat" description="ANK" evidence="1">
    <location>
        <begin position="1"/>
        <end position="24"/>
    </location>
</feature>
<dbReference type="AlphaFoldDB" id="A0AAD6IC14"/>
<reference evidence="2" key="2">
    <citation type="submission" date="2023-01" db="EMBL/GenBank/DDBJ databases">
        <authorList>
            <person name="Petersen C."/>
        </authorList>
    </citation>
    <scope>NUCLEOTIDE SEQUENCE</scope>
    <source>
        <strain evidence="2">IBT 15450</strain>
    </source>
</reference>
<keyword evidence="1" id="KW-0040">ANK repeat</keyword>
<dbReference type="InterPro" id="IPR002110">
    <property type="entry name" value="Ankyrin_rpt"/>
</dbReference>
<dbReference type="EMBL" id="JAQJZL010000004">
    <property type="protein sequence ID" value="KAJ6043072.1"/>
    <property type="molecule type" value="Genomic_DNA"/>
</dbReference>
<dbReference type="Proteomes" id="UP001219568">
    <property type="component" value="Unassembled WGS sequence"/>
</dbReference>
<dbReference type="PROSITE" id="PS50088">
    <property type="entry name" value="ANK_REPEAT"/>
    <property type="match status" value="1"/>
</dbReference>
<reference evidence="2" key="1">
    <citation type="journal article" date="2023" name="IMA Fungus">
        <title>Comparative genomic study of the Penicillium genus elucidates a diverse pangenome and 15 lateral gene transfer events.</title>
        <authorList>
            <person name="Petersen C."/>
            <person name="Sorensen T."/>
            <person name="Nielsen M.R."/>
            <person name="Sondergaard T.E."/>
            <person name="Sorensen J.L."/>
            <person name="Fitzpatrick D.A."/>
            <person name="Frisvad J.C."/>
            <person name="Nielsen K.L."/>
        </authorList>
    </citation>
    <scope>NUCLEOTIDE SEQUENCE</scope>
    <source>
        <strain evidence="2">IBT 15450</strain>
    </source>
</reference>
<name>A0AAD6IC14_PENCN</name>
<evidence type="ECO:0000256" key="1">
    <source>
        <dbReference type="PROSITE-ProRule" id="PRU00023"/>
    </source>
</evidence>
<evidence type="ECO:0000313" key="3">
    <source>
        <dbReference type="Proteomes" id="UP001219568"/>
    </source>
</evidence>
<evidence type="ECO:0008006" key="4">
    <source>
        <dbReference type="Google" id="ProtNLM"/>
    </source>
</evidence>
<sequence>MEMGHSEIVDLLLDAGADINLEHSAWPIPAWSVPGHTCQPVPRAVYVEVTASLEAAVTARISHKGL</sequence>
<proteinExistence type="predicted"/>
<accession>A0AAD6IC14</accession>
<protein>
    <recommendedName>
        <fullName evidence="4">Ankyrin repeat protein</fullName>
    </recommendedName>
</protein>
<evidence type="ECO:0000313" key="2">
    <source>
        <dbReference type="EMBL" id="KAJ6043072.1"/>
    </source>
</evidence>
<gene>
    <name evidence="2" type="ORF">N7460_004427</name>
</gene>
<keyword evidence="3" id="KW-1185">Reference proteome</keyword>
<organism evidence="2 3">
    <name type="scientific">Penicillium canescens</name>
    <dbReference type="NCBI Taxonomy" id="5083"/>
    <lineage>
        <taxon>Eukaryota</taxon>
        <taxon>Fungi</taxon>
        <taxon>Dikarya</taxon>
        <taxon>Ascomycota</taxon>
        <taxon>Pezizomycotina</taxon>
        <taxon>Eurotiomycetes</taxon>
        <taxon>Eurotiomycetidae</taxon>
        <taxon>Eurotiales</taxon>
        <taxon>Aspergillaceae</taxon>
        <taxon>Penicillium</taxon>
    </lineage>
</organism>